<keyword evidence="3" id="KW-1185">Reference proteome</keyword>
<dbReference type="InterPro" id="IPR005151">
    <property type="entry name" value="Tail-specific_protease"/>
</dbReference>
<sequence length="570" mass="66270">MKNKFWVKILVCLVILIIFLKVPTMLAKPKRVWDKEFNKGSNIKIEVLNNEDTEKLNKLCKIWGFTKYYHPKIVDGSVNWDYELFRVMPKILEAENTNEVNEVLYTWINNLGEFQKGNYDDSKEIKIKADTDWIEDKKYLGEDLSSLMVNLSKTYITEREKGYVNYKHEAVKSNFDMEEAYPDMKYDDDGFKLLSLFRYWNIIQYYNPYRDVMGEDWNEVLNEFIPKFLNCDDELSYKLTVAELTARIHDSHASLMDERKVLFDYFGRNTIPVRFAVVQEKIIVTEKIEKYKMECNLEPGDIILKVDGRDIFDLIKEKSKYIARSRDEVLVNNFQTKLFGTNKESLMITIDRDGEIFDKEVKCHNIDMFKFSGESHKLIDGNIGYINPGLLKKGEIDKIMTEFMNTKGLIIDLRYYPSDFITKSLAEYLLPQEEVFARITMPNRAIPGEFIFMEDQKSGKDNKDYYKGEVIIINNECTQSNAEFTTMSFRNSPNSLVIGENTIGADGDVAYFKLPGGITTVMTGLGVYNPDGSETQRVGLTPDVYIKPTIEGIREGRDELLEKSIDLIKE</sequence>
<dbReference type="CDD" id="cd07562">
    <property type="entry name" value="Peptidase_S41_TRI"/>
    <property type="match status" value="1"/>
</dbReference>
<dbReference type="GO" id="GO:0030288">
    <property type="term" value="C:outer membrane-bounded periplasmic space"/>
    <property type="evidence" value="ECO:0007669"/>
    <property type="project" value="TreeGrafter"/>
</dbReference>
<organism evidence="2 3">
    <name type="scientific">Clostridium cadaveris</name>
    <dbReference type="NCBI Taxonomy" id="1529"/>
    <lineage>
        <taxon>Bacteria</taxon>
        <taxon>Bacillati</taxon>
        <taxon>Bacillota</taxon>
        <taxon>Clostridia</taxon>
        <taxon>Eubacteriales</taxon>
        <taxon>Clostridiaceae</taxon>
        <taxon>Clostridium</taxon>
    </lineage>
</organism>
<dbReference type="InterPro" id="IPR036034">
    <property type="entry name" value="PDZ_sf"/>
</dbReference>
<protein>
    <submittedName>
        <fullName evidence="2">Peptidase family S41</fullName>
    </submittedName>
</protein>
<dbReference type="PANTHER" id="PTHR32060:SF30">
    <property type="entry name" value="CARBOXY-TERMINAL PROCESSING PROTEASE CTPA"/>
    <property type="match status" value="1"/>
</dbReference>
<evidence type="ECO:0000259" key="1">
    <source>
        <dbReference type="SMART" id="SM00245"/>
    </source>
</evidence>
<dbReference type="Pfam" id="PF03572">
    <property type="entry name" value="Peptidase_S41"/>
    <property type="match status" value="1"/>
</dbReference>
<dbReference type="Gene3D" id="3.30.750.44">
    <property type="match status" value="1"/>
</dbReference>
<name>A0A1I2PJB1_9CLOT</name>
<proteinExistence type="predicted"/>
<accession>A0A1I2PJB1</accession>
<dbReference type="SMART" id="SM00245">
    <property type="entry name" value="TSPc"/>
    <property type="match status" value="1"/>
</dbReference>
<dbReference type="SUPFAM" id="SSF52096">
    <property type="entry name" value="ClpP/crotonase"/>
    <property type="match status" value="1"/>
</dbReference>
<gene>
    <name evidence="2" type="ORF">SAMN04487885_12819</name>
</gene>
<dbReference type="Gene3D" id="3.90.226.10">
    <property type="entry name" value="2-enoyl-CoA Hydratase, Chain A, domain 1"/>
    <property type="match status" value="1"/>
</dbReference>
<dbReference type="GO" id="GO:0006508">
    <property type="term" value="P:proteolysis"/>
    <property type="evidence" value="ECO:0007669"/>
    <property type="project" value="InterPro"/>
</dbReference>
<reference evidence="2 3" key="1">
    <citation type="submission" date="2016-10" db="EMBL/GenBank/DDBJ databases">
        <authorList>
            <person name="de Groot N.N."/>
        </authorList>
    </citation>
    <scope>NUCLEOTIDE SEQUENCE [LARGE SCALE GENOMIC DNA]</scope>
    <source>
        <strain evidence="2 3">NLAE-zl-G419</strain>
    </source>
</reference>
<dbReference type="PANTHER" id="PTHR32060">
    <property type="entry name" value="TAIL-SPECIFIC PROTEASE"/>
    <property type="match status" value="1"/>
</dbReference>
<evidence type="ECO:0000313" key="3">
    <source>
        <dbReference type="Proteomes" id="UP000182135"/>
    </source>
</evidence>
<dbReference type="STRING" id="1529.SAMN04487885_12819"/>
<dbReference type="GO" id="GO:0004175">
    <property type="term" value="F:endopeptidase activity"/>
    <property type="evidence" value="ECO:0007669"/>
    <property type="project" value="TreeGrafter"/>
</dbReference>
<dbReference type="InterPro" id="IPR029045">
    <property type="entry name" value="ClpP/crotonase-like_dom_sf"/>
</dbReference>
<dbReference type="GO" id="GO:0008236">
    <property type="term" value="F:serine-type peptidase activity"/>
    <property type="evidence" value="ECO:0007669"/>
    <property type="project" value="InterPro"/>
</dbReference>
<dbReference type="EMBL" id="FOOE01000028">
    <property type="protein sequence ID" value="SFG13736.1"/>
    <property type="molecule type" value="Genomic_DNA"/>
</dbReference>
<dbReference type="Proteomes" id="UP000182135">
    <property type="component" value="Unassembled WGS sequence"/>
</dbReference>
<dbReference type="OrthoDB" id="5379939at2"/>
<dbReference type="AlphaFoldDB" id="A0A1I2PJB1"/>
<dbReference type="RefSeq" id="WP_027639653.1">
    <property type="nucleotide sequence ID" value="NZ_BAAACD010000036.1"/>
</dbReference>
<dbReference type="Gene3D" id="2.30.42.10">
    <property type="match status" value="1"/>
</dbReference>
<dbReference type="GO" id="GO:0007165">
    <property type="term" value="P:signal transduction"/>
    <property type="evidence" value="ECO:0007669"/>
    <property type="project" value="TreeGrafter"/>
</dbReference>
<feature type="domain" description="Tail specific protease" evidence="1">
    <location>
        <begin position="343"/>
        <end position="547"/>
    </location>
</feature>
<dbReference type="eggNOG" id="COG0793">
    <property type="taxonomic scope" value="Bacteria"/>
</dbReference>
<evidence type="ECO:0000313" key="2">
    <source>
        <dbReference type="EMBL" id="SFG13736.1"/>
    </source>
</evidence>